<dbReference type="GO" id="GO:0051017">
    <property type="term" value="P:actin filament bundle assembly"/>
    <property type="evidence" value="ECO:0007669"/>
    <property type="project" value="TreeGrafter"/>
</dbReference>
<feature type="compositionally biased region" description="Polar residues" evidence="4">
    <location>
        <begin position="359"/>
        <end position="389"/>
    </location>
</feature>
<evidence type="ECO:0000313" key="7">
    <source>
        <dbReference type="Proteomes" id="UP000009131"/>
    </source>
</evidence>
<dbReference type="SUPFAM" id="SSF50044">
    <property type="entry name" value="SH3-domain"/>
    <property type="match status" value="1"/>
</dbReference>
<feature type="compositionally biased region" description="Basic and acidic residues" evidence="4">
    <location>
        <begin position="305"/>
        <end position="315"/>
    </location>
</feature>
<dbReference type="Gene3D" id="2.30.30.40">
    <property type="entry name" value="SH3 Domains"/>
    <property type="match status" value="1"/>
</dbReference>
<dbReference type="InterPro" id="IPR033643">
    <property type="entry name" value="SYLF_SH3YL1-like"/>
</dbReference>
<dbReference type="GO" id="GO:0051015">
    <property type="term" value="F:actin filament binding"/>
    <property type="evidence" value="ECO:0007669"/>
    <property type="project" value="TreeGrafter"/>
</dbReference>
<dbReference type="HOGENOM" id="CLU_015320_2_2_1"/>
<dbReference type="PANTHER" id="PTHR15629:SF2">
    <property type="entry name" value="SH3 DOMAIN-CONTAINING YSC84-LIKE PROTEIN 1"/>
    <property type="match status" value="1"/>
</dbReference>
<dbReference type="RefSeq" id="XP_014564881.1">
    <property type="nucleotide sequence ID" value="XM_014709395.1"/>
</dbReference>
<reference evidence="6 7" key="1">
    <citation type="journal article" date="2011" name="J. Gen. Appl. Microbiol.">
        <title>Draft genome sequencing of the enigmatic basidiomycete Mixia osmundae.</title>
        <authorList>
            <person name="Nishida H."/>
            <person name="Nagatsuka Y."/>
            <person name="Sugiyama J."/>
        </authorList>
    </citation>
    <scope>NUCLEOTIDE SEQUENCE [LARGE SCALE GENOMIC DNA]</scope>
    <source>
        <strain evidence="7">CBS 9802 / IAM 14324 / JCM 22182 / KY 12970</strain>
    </source>
</reference>
<dbReference type="CDD" id="cd11525">
    <property type="entry name" value="SYLF_SH3YL1_like"/>
    <property type="match status" value="1"/>
</dbReference>
<dbReference type="SMART" id="SM00326">
    <property type="entry name" value="SH3"/>
    <property type="match status" value="1"/>
</dbReference>
<accession>G7DV63</accession>
<comment type="caution">
    <text evidence="6">The sequence shown here is derived from an EMBL/GenBank/DDBJ whole genome shotgun (WGS) entry which is preliminary data.</text>
</comment>
<dbReference type="EMBL" id="BABT02000035">
    <property type="protein sequence ID" value="GAA94473.1"/>
    <property type="molecule type" value="Genomic_DNA"/>
</dbReference>
<dbReference type="InterPro" id="IPR051702">
    <property type="entry name" value="SH3_domain_YSC84-like"/>
</dbReference>
<dbReference type="AlphaFoldDB" id="G7DV63"/>
<dbReference type="GO" id="GO:0051666">
    <property type="term" value="P:actin cortical patch localization"/>
    <property type="evidence" value="ECO:0007669"/>
    <property type="project" value="TreeGrafter"/>
</dbReference>
<feature type="compositionally biased region" description="Low complexity" evidence="4">
    <location>
        <begin position="243"/>
        <end position="258"/>
    </location>
</feature>
<feature type="compositionally biased region" description="Polar residues" evidence="4">
    <location>
        <begin position="502"/>
        <end position="541"/>
    </location>
</feature>
<dbReference type="InterPro" id="IPR036028">
    <property type="entry name" value="SH3-like_dom_sf"/>
</dbReference>
<comment type="similarity">
    <text evidence="1">Belongs to the SH3YL1 family.</text>
</comment>
<protein>
    <recommendedName>
        <fullName evidence="5">SH3 domain-containing protein</fullName>
    </recommendedName>
</protein>
<dbReference type="PANTHER" id="PTHR15629">
    <property type="entry name" value="SH3YL1 PROTEIN"/>
    <property type="match status" value="1"/>
</dbReference>
<dbReference type="Pfam" id="PF00018">
    <property type="entry name" value="SH3_1"/>
    <property type="match status" value="1"/>
</dbReference>
<evidence type="ECO:0000259" key="5">
    <source>
        <dbReference type="PROSITE" id="PS50002"/>
    </source>
</evidence>
<evidence type="ECO:0000313" key="6">
    <source>
        <dbReference type="EMBL" id="GAA94473.1"/>
    </source>
</evidence>
<dbReference type="OrthoDB" id="443981at2759"/>
<keyword evidence="7" id="KW-1185">Reference proteome</keyword>
<dbReference type="InterPro" id="IPR007461">
    <property type="entry name" value="Ysc84_actin-binding"/>
</dbReference>
<evidence type="ECO:0000256" key="1">
    <source>
        <dbReference type="ARBA" id="ARBA00007761"/>
    </source>
</evidence>
<evidence type="ECO:0000256" key="3">
    <source>
        <dbReference type="PROSITE-ProRule" id="PRU00192"/>
    </source>
</evidence>
<dbReference type="GO" id="GO:0035091">
    <property type="term" value="F:phosphatidylinositol binding"/>
    <property type="evidence" value="ECO:0007669"/>
    <property type="project" value="TreeGrafter"/>
</dbReference>
<organism evidence="6 7">
    <name type="scientific">Mixia osmundae (strain CBS 9802 / IAM 14324 / JCM 22182 / KY 12970)</name>
    <dbReference type="NCBI Taxonomy" id="764103"/>
    <lineage>
        <taxon>Eukaryota</taxon>
        <taxon>Fungi</taxon>
        <taxon>Dikarya</taxon>
        <taxon>Basidiomycota</taxon>
        <taxon>Pucciniomycotina</taxon>
        <taxon>Mixiomycetes</taxon>
        <taxon>Mixiales</taxon>
        <taxon>Mixiaceae</taxon>
        <taxon>Mixia</taxon>
    </lineage>
</organism>
<feature type="compositionally biased region" description="Low complexity" evidence="4">
    <location>
        <begin position="487"/>
        <end position="501"/>
    </location>
</feature>
<evidence type="ECO:0000256" key="4">
    <source>
        <dbReference type="SAM" id="MobiDB-lite"/>
    </source>
</evidence>
<name>G7DV63_MIXOS</name>
<dbReference type="GO" id="GO:0030479">
    <property type="term" value="C:actin cortical patch"/>
    <property type="evidence" value="ECO:0007669"/>
    <property type="project" value="TreeGrafter"/>
</dbReference>
<reference evidence="6 7" key="2">
    <citation type="journal article" date="2012" name="Open Biol.">
        <title>Characteristics of nucleosomes and linker DNA regions on the genome of the basidiomycete Mixia osmundae revealed by mono- and dinucleosome mapping.</title>
        <authorList>
            <person name="Nishida H."/>
            <person name="Kondo S."/>
            <person name="Matsumoto T."/>
            <person name="Suzuki Y."/>
            <person name="Yoshikawa H."/>
            <person name="Taylor T.D."/>
            <person name="Sugiyama J."/>
        </authorList>
    </citation>
    <scope>NUCLEOTIDE SEQUENCE [LARGE SCALE GENOMIC DNA]</scope>
    <source>
        <strain evidence="7">CBS 9802 / IAM 14324 / JCM 22182 / KY 12970</strain>
    </source>
</reference>
<sequence>MGFGHNPLPQNLALECRRASKTLQSFVDASQGLDGIIPTEVLRAARGFAIYSVVKAGFLASVRAGSGLVIARLANGTWSAPSAIGTGGLGFGGQAGAEQTDVILILNSKSAVESFMSAGSISIGGNMSVAVGPLGRNAEGAGNLNTKGKIAAIYSYSKTRGLFGGVSVEGSVIVERSDCNGKAYGTEVSAKQLLSGNIEVPPFAEQLIATITRLAGSNLDGNWVDDSPKREKGDYAFGGKYHSSSQAGSRSPAASGSSKNHFNTAFRNLSDDEDDDGRPAFRWKNSQTSNISDDEDPFKEPSSYDQKKQRARERGGSLGSANQKARFDADDDPFAAIGGQTDTTKVMGVGGHRSESGRRSTVTGSHSRPSETSPFNERNSQRPYKSHTNSPRRDRFDQHNGPSPLRSRTYESAEDDEDDLVNRDQINFSGEPVGSLSSYNNRRPGVLRLISNSMKGGKSTPPLPAINDMYNDTSRRNRDSFDEDLQSFSRRSPKSTSSRYSQDTSRLDSPQSPGDSFNFAGQKTRQTGTHLGSARLSQTLKTDTKTRETQPAYKSLIDMSDSSDDLGKAIALFDYNGQAGDLSFKRNDVITIVARPANEEWWTGSIGSRKGSFPAREEMQGMTGLFVDKQSSGWESDSAARAEAPKHLNVSVIYRSARRRAAFIGACVLCQGWHVFKSSDQKIVSSKADVWCIGDLERDQRRIDD</sequence>
<evidence type="ECO:0000256" key="2">
    <source>
        <dbReference type="ARBA" id="ARBA00022443"/>
    </source>
</evidence>
<dbReference type="eggNOG" id="KOG1843">
    <property type="taxonomic scope" value="Eukaryota"/>
</dbReference>
<gene>
    <name evidence="6" type="primary">Mo01125</name>
    <name evidence="6" type="ORF">E5Q_01125</name>
</gene>
<proteinExistence type="inferred from homology"/>
<dbReference type="FunCoup" id="G7DV63">
    <property type="interactions" value="28"/>
</dbReference>
<feature type="region of interest" description="Disordered" evidence="4">
    <location>
        <begin position="219"/>
        <end position="417"/>
    </location>
</feature>
<dbReference type="InterPro" id="IPR001452">
    <property type="entry name" value="SH3_domain"/>
</dbReference>
<dbReference type="Pfam" id="PF04366">
    <property type="entry name" value="Ysc84"/>
    <property type="match status" value="1"/>
</dbReference>
<feature type="region of interest" description="Disordered" evidence="4">
    <location>
        <begin position="452"/>
        <end position="554"/>
    </location>
</feature>
<dbReference type="Proteomes" id="UP000009131">
    <property type="component" value="Unassembled WGS sequence"/>
</dbReference>
<feature type="domain" description="SH3" evidence="5">
    <location>
        <begin position="564"/>
        <end position="623"/>
    </location>
</feature>
<dbReference type="STRING" id="764103.G7DV63"/>
<dbReference type="PROSITE" id="PS50002">
    <property type="entry name" value="SH3"/>
    <property type="match status" value="1"/>
</dbReference>
<dbReference type="InParanoid" id="G7DV63"/>
<keyword evidence="2 3" id="KW-0728">SH3 domain</keyword>